<keyword evidence="6" id="KW-0732">Signal</keyword>
<reference evidence="8 9" key="1">
    <citation type="submission" date="2024-05" db="EMBL/GenBank/DDBJ databases">
        <authorList>
            <person name="Wallberg A."/>
        </authorList>
    </citation>
    <scope>NUCLEOTIDE SEQUENCE [LARGE SCALE GENOMIC DNA]</scope>
</reference>
<dbReference type="EMBL" id="CAXKWB010002326">
    <property type="protein sequence ID" value="CAL4066620.1"/>
    <property type="molecule type" value="Genomic_DNA"/>
</dbReference>
<keyword evidence="3" id="KW-0964">Secreted</keyword>
<dbReference type="InterPro" id="IPR029058">
    <property type="entry name" value="AB_hydrolase_fold"/>
</dbReference>
<dbReference type="GO" id="GO:0016042">
    <property type="term" value="P:lipid catabolic process"/>
    <property type="evidence" value="ECO:0007669"/>
    <property type="project" value="TreeGrafter"/>
</dbReference>
<dbReference type="InterPro" id="IPR013818">
    <property type="entry name" value="Lipase"/>
</dbReference>
<feature type="chain" id="PRO_5043774584" description="Lipase domain-containing protein" evidence="6">
    <location>
        <begin position="18"/>
        <end position="426"/>
    </location>
</feature>
<protein>
    <recommendedName>
        <fullName evidence="7">Lipase domain-containing protein</fullName>
    </recommendedName>
</protein>
<evidence type="ECO:0000313" key="8">
    <source>
        <dbReference type="EMBL" id="CAL4066620.1"/>
    </source>
</evidence>
<dbReference type="SUPFAM" id="SSF53474">
    <property type="entry name" value="alpha/beta-Hydrolases"/>
    <property type="match status" value="1"/>
</dbReference>
<evidence type="ECO:0000256" key="1">
    <source>
        <dbReference type="ARBA" id="ARBA00004613"/>
    </source>
</evidence>
<evidence type="ECO:0000313" key="9">
    <source>
        <dbReference type="Proteomes" id="UP001497623"/>
    </source>
</evidence>
<name>A0AAV2PYF1_MEGNR</name>
<feature type="transmembrane region" description="Helical" evidence="5">
    <location>
        <begin position="382"/>
        <end position="407"/>
    </location>
</feature>
<organism evidence="8 9">
    <name type="scientific">Meganyctiphanes norvegica</name>
    <name type="common">Northern krill</name>
    <name type="synonym">Thysanopoda norvegica</name>
    <dbReference type="NCBI Taxonomy" id="48144"/>
    <lineage>
        <taxon>Eukaryota</taxon>
        <taxon>Metazoa</taxon>
        <taxon>Ecdysozoa</taxon>
        <taxon>Arthropoda</taxon>
        <taxon>Crustacea</taxon>
        <taxon>Multicrustacea</taxon>
        <taxon>Malacostraca</taxon>
        <taxon>Eumalacostraca</taxon>
        <taxon>Eucarida</taxon>
        <taxon>Euphausiacea</taxon>
        <taxon>Euphausiidae</taxon>
        <taxon>Meganyctiphanes</taxon>
    </lineage>
</organism>
<evidence type="ECO:0000256" key="5">
    <source>
        <dbReference type="SAM" id="Phobius"/>
    </source>
</evidence>
<sequence>MYKLTALVMVVVHAIEGMVPEVPPKEGFSKMTITKPFAISEISENNSVMSHPLVTALYIWTRDLPDGSPVIVEPGNITSQTDFTPRQTFVIIHGFLGNVSNPWILQIKNKLLTRSLCNVIAVSWYAGYYYASYWDIAARVPHVARVLAQMMNQLITLKGLDASSIHIIGHSLGAHVAGFCAKEISPKVARISGLDPAGPSFRKVGRLHRLDHSDADYVDILHTNGCHSYLVWDCFGIDENIGHSDFWPNGGVYQPSCISSSRAKHTDTRNSSMNFEIGDSCHHDMAYWYFLESIDYNTAGDSRFLARPCGPHNWPLYLTGACPCGYLPQFMGFYADYRSPGIFYLATHSESPYAEYDDGCSVEQQQLKAQIRLHALGSELTFLHICCCTIAVAMLIVFSLTFCIFLIKKNNKKDFEHDCNAFKDMK</sequence>
<dbReference type="Proteomes" id="UP001497623">
    <property type="component" value="Unassembled WGS sequence"/>
</dbReference>
<feature type="domain" description="Lipase" evidence="7">
    <location>
        <begin position="57"/>
        <end position="353"/>
    </location>
</feature>
<evidence type="ECO:0000259" key="7">
    <source>
        <dbReference type="Pfam" id="PF00151"/>
    </source>
</evidence>
<comment type="subcellular location">
    <subcellularLocation>
        <location evidence="1">Secreted</location>
    </subcellularLocation>
</comment>
<keyword evidence="5" id="KW-1133">Transmembrane helix</keyword>
<keyword evidence="5" id="KW-0472">Membrane</keyword>
<dbReference type="InterPro" id="IPR000734">
    <property type="entry name" value="TAG_lipase"/>
</dbReference>
<comment type="caution">
    <text evidence="8">The sequence shown here is derived from an EMBL/GenBank/DDBJ whole genome shotgun (WGS) entry which is preliminary data.</text>
</comment>
<dbReference type="Gene3D" id="3.40.50.1820">
    <property type="entry name" value="alpha/beta hydrolase"/>
    <property type="match status" value="1"/>
</dbReference>
<feature type="non-terminal residue" evidence="8">
    <location>
        <position position="426"/>
    </location>
</feature>
<dbReference type="Pfam" id="PF00151">
    <property type="entry name" value="Lipase"/>
    <property type="match status" value="1"/>
</dbReference>
<accession>A0AAV2PYF1</accession>
<keyword evidence="5" id="KW-0812">Transmembrane</keyword>
<feature type="signal peptide" evidence="6">
    <location>
        <begin position="1"/>
        <end position="17"/>
    </location>
</feature>
<gene>
    <name evidence="8" type="ORF">MNOR_LOCUS5867</name>
</gene>
<evidence type="ECO:0000256" key="3">
    <source>
        <dbReference type="ARBA" id="ARBA00022525"/>
    </source>
</evidence>
<dbReference type="CDD" id="cd00707">
    <property type="entry name" value="Pancreat_lipase_like"/>
    <property type="match status" value="1"/>
</dbReference>
<dbReference type="PANTHER" id="PTHR11610">
    <property type="entry name" value="LIPASE"/>
    <property type="match status" value="1"/>
</dbReference>
<proteinExistence type="inferred from homology"/>
<evidence type="ECO:0000256" key="2">
    <source>
        <dbReference type="ARBA" id="ARBA00010701"/>
    </source>
</evidence>
<dbReference type="GO" id="GO:0016298">
    <property type="term" value="F:lipase activity"/>
    <property type="evidence" value="ECO:0007669"/>
    <property type="project" value="InterPro"/>
</dbReference>
<dbReference type="GO" id="GO:0005615">
    <property type="term" value="C:extracellular space"/>
    <property type="evidence" value="ECO:0007669"/>
    <property type="project" value="TreeGrafter"/>
</dbReference>
<keyword evidence="9" id="KW-1185">Reference proteome</keyword>
<dbReference type="PRINTS" id="PR00821">
    <property type="entry name" value="TAGLIPASE"/>
</dbReference>
<dbReference type="InterPro" id="IPR033906">
    <property type="entry name" value="Lipase_N"/>
</dbReference>
<comment type="similarity">
    <text evidence="2 4">Belongs to the AB hydrolase superfamily. Lipase family.</text>
</comment>
<evidence type="ECO:0000256" key="4">
    <source>
        <dbReference type="RuleBase" id="RU004262"/>
    </source>
</evidence>
<dbReference type="AlphaFoldDB" id="A0AAV2PYF1"/>
<evidence type="ECO:0000256" key="6">
    <source>
        <dbReference type="SAM" id="SignalP"/>
    </source>
</evidence>